<feature type="transmembrane region" description="Helical" evidence="9">
    <location>
        <begin position="156"/>
        <end position="174"/>
    </location>
</feature>
<dbReference type="GO" id="GO:0005524">
    <property type="term" value="F:ATP binding"/>
    <property type="evidence" value="ECO:0007669"/>
    <property type="project" value="UniProtKB-KW"/>
</dbReference>
<evidence type="ECO:0000259" key="11">
    <source>
        <dbReference type="PROSITE" id="PS50929"/>
    </source>
</evidence>
<keyword evidence="5" id="KW-0547">Nucleotide-binding</keyword>
<dbReference type="InterPro" id="IPR011527">
    <property type="entry name" value="ABC1_TM_dom"/>
</dbReference>
<dbReference type="InterPro" id="IPR039421">
    <property type="entry name" value="Type_1_exporter"/>
</dbReference>
<name>A0A942US89_9BACI</name>
<accession>A0A942US89</accession>
<organism evidence="12 13">
    <name type="scientific">Lederbergia citrea</name>
    <dbReference type="NCBI Taxonomy" id="2833581"/>
    <lineage>
        <taxon>Bacteria</taxon>
        <taxon>Bacillati</taxon>
        <taxon>Bacillota</taxon>
        <taxon>Bacilli</taxon>
        <taxon>Bacillales</taxon>
        <taxon>Bacillaceae</taxon>
        <taxon>Lederbergia</taxon>
    </lineage>
</organism>
<dbReference type="PANTHER" id="PTHR43394">
    <property type="entry name" value="ATP-DEPENDENT PERMEASE MDL1, MITOCHONDRIAL"/>
    <property type="match status" value="1"/>
</dbReference>
<evidence type="ECO:0000256" key="5">
    <source>
        <dbReference type="ARBA" id="ARBA00022741"/>
    </source>
</evidence>
<dbReference type="PROSITE" id="PS50929">
    <property type="entry name" value="ABC_TM1F"/>
    <property type="match status" value="1"/>
</dbReference>
<dbReference type="InterPro" id="IPR003439">
    <property type="entry name" value="ABC_transporter-like_ATP-bd"/>
</dbReference>
<dbReference type="SMART" id="SM00382">
    <property type="entry name" value="AAA"/>
    <property type="match status" value="1"/>
</dbReference>
<dbReference type="GO" id="GO:0005886">
    <property type="term" value="C:plasma membrane"/>
    <property type="evidence" value="ECO:0007669"/>
    <property type="project" value="UniProtKB-SubCell"/>
</dbReference>
<evidence type="ECO:0000313" key="13">
    <source>
        <dbReference type="Proteomes" id="UP000676456"/>
    </source>
</evidence>
<keyword evidence="7 9" id="KW-1133">Transmembrane helix</keyword>
<gene>
    <name evidence="12" type="ORF">KHA91_04480</name>
</gene>
<dbReference type="Gene3D" id="3.40.50.300">
    <property type="entry name" value="P-loop containing nucleotide triphosphate hydrolases"/>
    <property type="match status" value="1"/>
</dbReference>
<proteinExistence type="predicted"/>
<dbReference type="Pfam" id="PF00664">
    <property type="entry name" value="ABC_membrane"/>
    <property type="match status" value="1"/>
</dbReference>
<evidence type="ECO:0000256" key="8">
    <source>
        <dbReference type="ARBA" id="ARBA00023136"/>
    </source>
</evidence>
<feature type="domain" description="ABC transporter" evidence="10">
    <location>
        <begin position="333"/>
        <end position="566"/>
    </location>
</feature>
<dbReference type="SUPFAM" id="SSF52540">
    <property type="entry name" value="P-loop containing nucleoside triphosphate hydrolases"/>
    <property type="match status" value="1"/>
</dbReference>
<keyword evidence="13" id="KW-1185">Reference proteome</keyword>
<dbReference type="InterPro" id="IPR003593">
    <property type="entry name" value="AAA+_ATPase"/>
</dbReference>
<dbReference type="EMBL" id="JAGYPN010000001">
    <property type="protein sequence ID" value="MBS4222009.1"/>
    <property type="molecule type" value="Genomic_DNA"/>
</dbReference>
<feature type="transmembrane region" description="Helical" evidence="9">
    <location>
        <begin position="235"/>
        <end position="258"/>
    </location>
</feature>
<evidence type="ECO:0000256" key="4">
    <source>
        <dbReference type="ARBA" id="ARBA00022692"/>
    </source>
</evidence>
<comment type="caution">
    <text evidence="12">The sequence shown here is derived from an EMBL/GenBank/DDBJ whole genome shotgun (WGS) entry which is preliminary data.</text>
</comment>
<evidence type="ECO:0000256" key="2">
    <source>
        <dbReference type="ARBA" id="ARBA00022448"/>
    </source>
</evidence>
<evidence type="ECO:0000256" key="6">
    <source>
        <dbReference type="ARBA" id="ARBA00022840"/>
    </source>
</evidence>
<dbReference type="SUPFAM" id="SSF90123">
    <property type="entry name" value="ABC transporter transmembrane region"/>
    <property type="match status" value="1"/>
</dbReference>
<dbReference type="InterPro" id="IPR027417">
    <property type="entry name" value="P-loop_NTPase"/>
</dbReference>
<dbReference type="RefSeq" id="WP_213096985.1">
    <property type="nucleotide sequence ID" value="NZ_JAGYPH010000001.1"/>
</dbReference>
<evidence type="ECO:0000256" key="9">
    <source>
        <dbReference type="SAM" id="Phobius"/>
    </source>
</evidence>
<evidence type="ECO:0000259" key="10">
    <source>
        <dbReference type="PROSITE" id="PS50893"/>
    </source>
</evidence>
<dbReference type="PROSITE" id="PS00211">
    <property type="entry name" value="ABC_TRANSPORTER_1"/>
    <property type="match status" value="1"/>
</dbReference>
<evidence type="ECO:0000256" key="1">
    <source>
        <dbReference type="ARBA" id="ARBA00004651"/>
    </source>
</evidence>
<feature type="transmembrane region" description="Helical" evidence="9">
    <location>
        <begin position="52"/>
        <end position="76"/>
    </location>
</feature>
<evidence type="ECO:0000256" key="3">
    <source>
        <dbReference type="ARBA" id="ARBA00022475"/>
    </source>
</evidence>
<dbReference type="PANTHER" id="PTHR43394:SF1">
    <property type="entry name" value="ATP-BINDING CASSETTE SUB-FAMILY B MEMBER 10, MITOCHONDRIAL"/>
    <property type="match status" value="1"/>
</dbReference>
<keyword evidence="6 12" id="KW-0067">ATP-binding</keyword>
<feature type="transmembrane region" description="Helical" evidence="9">
    <location>
        <begin position="278"/>
        <end position="296"/>
    </location>
</feature>
<dbReference type="GO" id="GO:0016887">
    <property type="term" value="F:ATP hydrolysis activity"/>
    <property type="evidence" value="ECO:0007669"/>
    <property type="project" value="InterPro"/>
</dbReference>
<reference evidence="12 13" key="1">
    <citation type="submission" date="2021-05" db="EMBL/GenBank/DDBJ databases">
        <title>Novel Bacillus species.</title>
        <authorList>
            <person name="Liu G."/>
        </authorList>
    </citation>
    <scope>NUCLEOTIDE SEQUENCE [LARGE SCALE GENOMIC DNA]</scope>
    <source>
        <strain evidence="12 13">FJAT-49682</strain>
    </source>
</reference>
<dbReference type="InterPro" id="IPR017871">
    <property type="entry name" value="ABC_transporter-like_CS"/>
</dbReference>
<keyword evidence="4 9" id="KW-0812">Transmembrane</keyword>
<comment type="subcellular location">
    <subcellularLocation>
        <location evidence="1">Cell membrane</location>
        <topology evidence="1">Multi-pass membrane protein</topology>
    </subcellularLocation>
</comment>
<dbReference type="AlphaFoldDB" id="A0A942US89"/>
<keyword evidence="2" id="KW-0813">Transport</keyword>
<sequence length="577" mass="64351">MVKVLSYLKPYRLAMAVAWMLMLTELVVELWHPLFMAKIIDEGILKEDLNAVMYWGGIMVGMSMLGFIAGIINSFFSSHVSQSFSFDVRAALFKKVQSFSFNNLAHFQTSSLITRLTNDVTQVQNTVFMSLRVALRAPLLIIGGATMALFVNVKLALFLVFPIPILVVLLIWMMQRSGKLFRFVQDKLDKVNNVMQENLTGMRLIKAFIRKKFEEKRFNKANQELRDETVKALRLVELIGPILLFVMNIGILLILWFGAIEVNQKGMNVGEVVAIVNYGFRITSALSILTWITMAFSRGRASSQRISEVLATDVDLTNTAESSSDKTILEGTVDFNRVSFTYPGTNKPVLSNLSFVAESGQTVAVMGSTGSGKSALFQLIPRLYDVTNGTIKIDGIDIRKMTLETLRKQIGFVPQESILFTGSVTNNIAWGKEDASMEEIIESAKDAQIHETILKLPNKYDTKIGQKGVNLSGGQKQRLSIARALIRKPKLLFLDDSTSALDLKTEARLLSALEKYDCTTFIITQKVTTAMKADQILLLDDGKIIARGSHNNLMISSALYQDIYKSQFAKEGLADVQ</sequence>
<keyword evidence="8 9" id="KW-0472">Membrane</keyword>
<dbReference type="GO" id="GO:0015421">
    <property type="term" value="F:ABC-type oligopeptide transporter activity"/>
    <property type="evidence" value="ECO:0007669"/>
    <property type="project" value="TreeGrafter"/>
</dbReference>
<dbReference type="FunFam" id="3.40.50.300:FF:000221">
    <property type="entry name" value="Multidrug ABC transporter ATP-binding protein"/>
    <property type="match status" value="1"/>
</dbReference>
<dbReference type="Proteomes" id="UP000676456">
    <property type="component" value="Unassembled WGS sequence"/>
</dbReference>
<dbReference type="PROSITE" id="PS50893">
    <property type="entry name" value="ABC_TRANSPORTER_2"/>
    <property type="match status" value="1"/>
</dbReference>
<protein>
    <submittedName>
        <fullName evidence="12">ABC transporter ATP-binding protein</fullName>
    </submittedName>
</protein>
<evidence type="ECO:0000313" key="12">
    <source>
        <dbReference type="EMBL" id="MBS4222009.1"/>
    </source>
</evidence>
<feature type="domain" description="ABC transmembrane type-1" evidence="11">
    <location>
        <begin position="33"/>
        <end position="298"/>
    </location>
</feature>
<dbReference type="InterPro" id="IPR036640">
    <property type="entry name" value="ABC1_TM_sf"/>
</dbReference>
<dbReference type="CDD" id="cd18548">
    <property type="entry name" value="ABC_6TM_Tm287_like"/>
    <property type="match status" value="1"/>
</dbReference>
<feature type="transmembrane region" description="Helical" evidence="9">
    <location>
        <begin position="12"/>
        <end position="32"/>
    </location>
</feature>
<keyword evidence="3" id="KW-1003">Cell membrane</keyword>
<dbReference type="Gene3D" id="1.20.1560.10">
    <property type="entry name" value="ABC transporter type 1, transmembrane domain"/>
    <property type="match status" value="1"/>
</dbReference>
<evidence type="ECO:0000256" key="7">
    <source>
        <dbReference type="ARBA" id="ARBA00022989"/>
    </source>
</evidence>
<dbReference type="Pfam" id="PF00005">
    <property type="entry name" value="ABC_tran"/>
    <property type="match status" value="1"/>
</dbReference>